<dbReference type="EMBL" id="MU253761">
    <property type="protein sequence ID" value="KAG9247910.1"/>
    <property type="molecule type" value="Genomic_DNA"/>
</dbReference>
<organism evidence="2 3">
    <name type="scientific">Calycina marina</name>
    <dbReference type="NCBI Taxonomy" id="1763456"/>
    <lineage>
        <taxon>Eukaryota</taxon>
        <taxon>Fungi</taxon>
        <taxon>Dikarya</taxon>
        <taxon>Ascomycota</taxon>
        <taxon>Pezizomycotina</taxon>
        <taxon>Leotiomycetes</taxon>
        <taxon>Helotiales</taxon>
        <taxon>Pezizellaceae</taxon>
        <taxon>Calycina</taxon>
    </lineage>
</organism>
<dbReference type="Proteomes" id="UP000887226">
    <property type="component" value="Unassembled WGS sequence"/>
</dbReference>
<accession>A0A9P7ZAE9</accession>
<name>A0A9P7ZAE9_9HELO</name>
<evidence type="ECO:0008006" key="4">
    <source>
        <dbReference type="Google" id="ProtNLM"/>
    </source>
</evidence>
<feature type="signal peptide" evidence="1">
    <location>
        <begin position="1"/>
        <end position="27"/>
    </location>
</feature>
<dbReference type="AlphaFoldDB" id="A0A9P7ZAE9"/>
<keyword evidence="3" id="KW-1185">Reference proteome</keyword>
<feature type="chain" id="PRO_5040318863" description="Secreted protein" evidence="1">
    <location>
        <begin position="28"/>
        <end position="106"/>
    </location>
</feature>
<evidence type="ECO:0000313" key="2">
    <source>
        <dbReference type="EMBL" id="KAG9247910.1"/>
    </source>
</evidence>
<protein>
    <recommendedName>
        <fullName evidence="4">Secreted protein</fullName>
    </recommendedName>
</protein>
<gene>
    <name evidence="2" type="ORF">BJ878DRAFT_490796</name>
</gene>
<comment type="caution">
    <text evidence="2">The sequence shown here is derived from an EMBL/GenBank/DDBJ whole genome shotgun (WGS) entry which is preliminary data.</text>
</comment>
<keyword evidence="1" id="KW-0732">Signal</keyword>
<proteinExistence type="predicted"/>
<evidence type="ECO:0000313" key="3">
    <source>
        <dbReference type="Proteomes" id="UP000887226"/>
    </source>
</evidence>
<reference evidence="2" key="1">
    <citation type="journal article" date="2021" name="IMA Fungus">
        <title>Genomic characterization of three marine fungi, including Emericellopsis atlantica sp. nov. with signatures of a generalist lifestyle and marine biomass degradation.</title>
        <authorList>
            <person name="Hagestad O.C."/>
            <person name="Hou L."/>
            <person name="Andersen J.H."/>
            <person name="Hansen E.H."/>
            <person name="Altermark B."/>
            <person name="Li C."/>
            <person name="Kuhnert E."/>
            <person name="Cox R.J."/>
            <person name="Crous P.W."/>
            <person name="Spatafora J.W."/>
            <person name="Lail K."/>
            <person name="Amirebrahimi M."/>
            <person name="Lipzen A."/>
            <person name="Pangilinan J."/>
            <person name="Andreopoulos W."/>
            <person name="Hayes R.D."/>
            <person name="Ng V."/>
            <person name="Grigoriev I.V."/>
            <person name="Jackson S.A."/>
            <person name="Sutton T.D.S."/>
            <person name="Dobson A.D.W."/>
            <person name="Rama T."/>
        </authorList>
    </citation>
    <scope>NUCLEOTIDE SEQUENCE</scope>
    <source>
        <strain evidence="2">TRa3180A</strain>
    </source>
</reference>
<evidence type="ECO:0000256" key="1">
    <source>
        <dbReference type="SAM" id="SignalP"/>
    </source>
</evidence>
<sequence>MNLLVIRLLLRLQLWSILLMPLQQLTALHHLLHPLCSARVALLLRMSNALGHHESLNICLTGVWRQGIFQRLASKNGGTTTALPRIFSLAVLLNRRCIYRGITISK</sequence>